<dbReference type="Pfam" id="PF13439">
    <property type="entry name" value="Glyco_transf_4"/>
    <property type="match status" value="1"/>
</dbReference>
<comment type="caution">
    <text evidence="2">The sequence shown here is derived from an EMBL/GenBank/DDBJ whole genome shotgun (WGS) entry which is preliminary data.</text>
</comment>
<dbReference type="SUPFAM" id="SSF53756">
    <property type="entry name" value="UDP-Glycosyltransferase/glycogen phosphorylase"/>
    <property type="match status" value="1"/>
</dbReference>
<dbReference type="Gene3D" id="3.40.50.2000">
    <property type="entry name" value="Glycogen Phosphorylase B"/>
    <property type="match status" value="2"/>
</dbReference>
<evidence type="ECO:0000259" key="1">
    <source>
        <dbReference type="Pfam" id="PF13439"/>
    </source>
</evidence>
<organism evidence="2 3">
    <name type="scientific">Luteimonas lutimaris</name>
    <dbReference type="NCBI Taxonomy" id="698645"/>
    <lineage>
        <taxon>Bacteria</taxon>
        <taxon>Pseudomonadati</taxon>
        <taxon>Pseudomonadota</taxon>
        <taxon>Gammaproteobacteria</taxon>
        <taxon>Lysobacterales</taxon>
        <taxon>Lysobacteraceae</taxon>
        <taxon>Luteimonas</taxon>
    </lineage>
</organism>
<keyword evidence="3" id="KW-1185">Reference proteome</keyword>
<accession>A0ABP7MYG7</accession>
<proteinExistence type="predicted"/>
<reference evidence="3" key="1">
    <citation type="journal article" date="2019" name="Int. J. Syst. Evol. Microbiol.">
        <title>The Global Catalogue of Microorganisms (GCM) 10K type strain sequencing project: providing services to taxonomists for standard genome sequencing and annotation.</title>
        <authorList>
            <consortium name="The Broad Institute Genomics Platform"/>
            <consortium name="The Broad Institute Genome Sequencing Center for Infectious Disease"/>
            <person name="Wu L."/>
            <person name="Ma J."/>
        </authorList>
    </citation>
    <scope>NUCLEOTIDE SEQUENCE [LARGE SCALE GENOMIC DNA]</scope>
    <source>
        <strain evidence="3">JCM 16916</strain>
    </source>
</reference>
<dbReference type="Proteomes" id="UP001501727">
    <property type="component" value="Unassembled WGS sequence"/>
</dbReference>
<protein>
    <recommendedName>
        <fullName evidence="1">Glycosyltransferase subfamily 4-like N-terminal domain-containing protein</fullName>
    </recommendedName>
</protein>
<sequence length="362" mass="39639">MATLDWLRSLPGKRQVAGGDGQTTERLFPDRGGGLNWKGRLVERFQRGLGAMMFPDIRAEWNPWARKVVRRLLQDGGVGVLVTSHEPASVLALGQEARRAGVPWVADLGDPVAAPYTPPRWRRRALRLEGVVCEQADHVTVTSDATRSLLMARHGVDGRRITVIPQGFDAALAIDAQARSRADRPLELLYTGSLYAFRRIDELLEAVVDVPGVRLAIASRRMPRGIIEWRERYPGRVRLLGAVTHAHALELQRTADVLVDLGNDAPEQVPGKFYEYLGAARPILHIGDGKSAAAGELSALRRGWICAPERTCISTLLRELVELGARGRLEAGLDLGQEAVHGYSWQASAAKMARVLRTAAAG</sequence>
<feature type="domain" description="Glycosyltransferase subfamily 4-like N-terminal" evidence="1">
    <location>
        <begin position="50"/>
        <end position="170"/>
    </location>
</feature>
<dbReference type="InterPro" id="IPR028098">
    <property type="entry name" value="Glyco_trans_4-like_N"/>
</dbReference>
<dbReference type="RefSeq" id="WP_344760500.1">
    <property type="nucleotide sequence ID" value="NZ_BAAAZU010000030.1"/>
</dbReference>
<evidence type="ECO:0000313" key="2">
    <source>
        <dbReference type="EMBL" id="GAA3931730.1"/>
    </source>
</evidence>
<gene>
    <name evidence="2" type="ORF">GCM10022229_26570</name>
</gene>
<evidence type="ECO:0000313" key="3">
    <source>
        <dbReference type="Proteomes" id="UP001501727"/>
    </source>
</evidence>
<dbReference type="EMBL" id="BAAAZU010000030">
    <property type="protein sequence ID" value="GAA3931730.1"/>
    <property type="molecule type" value="Genomic_DNA"/>
</dbReference>
<name>A0ABP7MYG7_9GAMM</name>